<dbReference type="EMBL" id="CAKOFQ010007031">
    <property type="protein sequence ID" value="CAH1987885.1"/>
    <property type="molecule type" value="Genomic_DNA"/>
</dbReference>
<dbReference type="PANTHER" id="PTHR46599">
    <property type="entry name" value="PIGGYBAC TRANSPOSABLE ELEMENT-DERIVED PROTEIN 4"/>
    <property type="match status" value="1"/>
</dbReference>
<dbReference type="PANTHER" id="PTHR46599:SF3">
    <property type="entry name" value="PIGGYBAC TRANSPOSABLE ELEMENT-DERIVED PROTEIN 4"/>
    <property type="match status" value="1"/>
</dbReference>
<feature type="region of interest" description="Disordered" evidence="1">
    <location>
        <begin position="1"/>
        <end position="76"/>
    </location>
</feature>
<feature type="domain" description="PiggyBac transposable element-derived protein" evidence="2">
    <location>
        <begin position="135"/>
        <end position="303"/>
    </location>
</feature>
<name>A0A9P0PNP4_ACAOB</name>
<evidence type="ECO:0000259" key="2">
    <source>
        <dbReference type="Pfam" id="PF13843"/>
    </source>
</evidence>
<dbReference type="InterPro" id="IPR029526">
    <property type="entry name" value="PGBD"/>
</dbReference>
<evidence type="ECO:0000256" key="1">
    <source>
        <dbReference type="SAM" id="MobiDB-lite"/>
    </source>
</evidence>
<dbReference type="Proteomes" id="UP001152888">
    <property type="component" value="Unassembled WGS sequence"/>
</dbReference>
<dbReference type="Pfam" id="PF13843">
    <property type="entry name" value="DDE_Tnp_1_7"/>
    <property type="match status" value="1"/>
</dbReference>
<organism evidence="3 4">
    <name type="scientific">Acanthoscelides obtectus</name>
    <name type="common">Bean weevil</name>
    <name type="synonym">Bruchus obtectus</name>
    <dbReference type="NCBI Taxonomy" id="200917"/>
    <lineage>
        <taxon>Eukaryota</taxon>
        <taxon>Metazoa</taxon>
        <taxon>Ecdysozoa</taxon>
        <taxon>Arthropoda</taxon>
        <taxon>Hexapoda</taxon>
        <taxon>Insecta</taxon>
        <taxon>Pterygota</taxon>
        <taxon>Neoptera</taxon>
        <taxon>Endopterygota</taxon>
        <taxon>Coleoptera</taxon>
        <taxon>Polyphaga</taxon>
        <taxon>Cucujiformia</taxon>
        <taxon>Chrysomeloidea</taxon>
        <taxon>Chrysomelidae</taxon>
        <taxon>Bruchinae</taxon>
        <taxon>Bruchini</taxon>
        <taxon>Acanthoscelides</taxon>
    </lineage>
</organism>
<feature type="compositionally biased region" description="Acidic residues" evidence="1">
    <location>
        <begin position="9"/>
        <end position="25"/>
    </location>
</feature>
<evidence type="ECO:0000313" key="4">
    <source>
        <dbReference type="Proteomes" id="UP001152888"/>
    </source>
</evidence>
<protein>
    <recommendedName>
        <fullName evidence="2">PiggyBac transposable element-derived protein domain-containing protein</fullName>
    </recommendedName>
</protein>
<dbReference type="OrthoDB" id="10057959at2759"/>
<accession>A0A9P0PNP4</accession>
<proteinExistence type="predicted"/>
<feature type="compositionally biased region" description="Basic and acidic residues" evidence="1">
    <location>
        <begin position="55"/>
        <end position="70"/>
    </location>
</feature>
<sequence length="304" mass="35124">MEGGVSDPDPFEDSGSDWEEDNIEEESMKGSDDSNDEFYLDENVPINEQETTTSAEKRNDDGHVNSDDPVHQPQLEPCKTNHFLVKPNILSLKGKNGQRWTSTKPSRTKRTASRNLIHFVAGPKGEAKEYVTLEEYFLHFFSDPILDIILLHTNEEIVRQRQNYTGNNNVSPTTKEELQALFAILILSAAKKGIHLSARHMFDMTISGSFYRACMSCDRFMFLLNCLRFDLRETRQERKINDPFTHIRELWDIFIETCRSSYTPSSYLTIDEQLLGFRGRCPFRMYIPNKPSKYGIKIVMLCDN</sequence>
<gene>
    <name evidence="3" type="ORF">ACAOBT_LOCUS18136</name>
</gene>
<reference evidence="3" key="1">
    <citation type="submission" date="2022-03" db="EMBL/GenBank/DDBJ databases">
        <authorList>
            <person name="Sayadi A."/>
        </authorList>
    </citation>
    <scope>NUCLEOTIDE SEQUENCE</scope>
</reference>
<keyword evidence="4" id="KW-1185">Reference proteome</keyword>
<dbReference type="AlphaFoldDB" id="A0A9P0PNP4"/>
<evidence type="ECO:0000313" key="3">
    <source>
        <dbReference type="EMBL" id="CAH1987885.1"/>
    </source>
</evidence>
<comment type="caution">
    <text evidence="3">The sequence shown here is derived from an EMBL/GenBank/DDBJ whole genome shotgun (WGS) entry which is preliminary data.</text>
</comment>